<dbReference type="Proteomes" id="UP000277928">
    <property type="component" value="Unassembled WGS sequence"/>
</dbReference>
<evidence type="ECO:0000256" key="3">
    <source>
        <dbReference type="PROSITE-ProRule" id="PRU00339"/>
    </source>
</evidence>
<dbReference type="STRING" id="42156.A0A3P7K5A8"/>
<dbReference type="SUPFAM" id="SSF48452">
    <property type="entry name" value="TPR-like"/>
    <property type="match status" value="2"/>
</dbReference>
<dbReference type="SMART" id="SM00028">
    <property type="entry name" value="TPR"/>
    <property type="match status" value="5"/>
</dbReference>
<dbReference type="AlphaFoldDB" id="A0A3P7K5A8"/>
<evidence type="ECO:0000313" key="5">
    <source>
        <dbReference type="Proteomes" id="UP000277928"/>
    </source>
</evidence>
<name>A0A3P7K5A8_LITSI</name>
<gene>
    <name evidence="4" type="ORF">NLS_LOCUS9877</name>
</gene>
<dbReference type="InterPro" id="IPR019734">
    <property type="entry name" value="TPR_rpt"/>
</dbReference>
<protein>
    <submittedName>
        <fullName evidence="4">Uncharacterized protein</fullName>
    </submittedName>
</protein>
<dbReference type="Gene3D" id="1.25.40.10">
    <property type="entry name" value="Tetratricopeptide repeat domain"/>
    <property type="match status" value="2"/>
</dbReference>
<proteinExistence type="predicted"/>
<dbReference type="OrthoDB" id="626167at2759"/>
<sequence length="392" mass="43520">MSGDKVLALSEAGNRAFHDGNVEKALLLYNEAIQLHPTNFILYSNRSAILLRLKCFRESLADAKQTLVLNPKCAKGYYRKGDALRGIGKFDEAIFAYCQSLAIANTIETIKALKDGLCHSSIKNHLSVLLSQIGNDVDEVPLNAFLIISIIGQEYLIVGHVAEAVALLELALDMSEANVASLDLRLSVLGAISFAYYQQKNYQQAIKYLDMQLEISKQLGQLEKQLTIYNSIVQIALLNDEATLAISYLREQIQLNYSNGMEAGELQLHLADLYIQLGDYQHALQIITSIQPLTFQCIVEIVKVALAKNDSRTALIYCSRLEEMSCSVVEEALAVLLKCKCLLLRKEAIGALRILQNAMAHFGNDKITAEIVWFLSKTNTKLKCDISDGINE</sequence>
<dbReference type="InterPro" id="IPR011990">
    <property type="entry name" value="TPR-like_helical_dom_sf"/>
</dbReference>
<reference evidence="4 5" key="1">
    <citation type="submission" date="2018-08" db="EMBL/GenBank/DDBJ databases">
        <authorList>
            <person name="Laetsch R D."/>
            <person name="Stevens L."/>
            <person name="Kumar S."/>
            <person name="Blaxter L. M."/>
        </authorList>
    </citation>
    <scope>NUCLEOTIDE SEQUENCE [LARGE SCALE GENOMIC DNA]</scope>
</reference>
<dbReference type="EMBL" id="UYRX01002065">
    <property type="protein sequence ID" value="VDM92662.1"/>
    <property type="molecule type" value="Genomic_DNA"/>
</dbReference>
<feature type="repeat" description="TPR" evidence="3">
    <location>
        <begin position="6"/>
        <end position="39"/>
    </location>
</feature>
<keyword evidence="2 3" id="KW-0802">TPR repeat</keyword>
<dbReference type="PANTHER" id="PTHR22904">
    <property type="entry name" value="TPR REPEAT CONTAINING PROTEIN"/>
    <property type="match status" value="1"/>
</dbReference>
<evidence type="ECO:0000313" key="4">
    <source>
        <dbReference type="EMBL" id="VDM92662.1"/>
    </source>
</evidence>
<organism evidence="4 5">
    <name type="scientific">Litomosoides sigmodontis</name>
    <name type="common">Filarial nematode worm</name>
    <dbReference type="NCBI Taxonomy" id="42156"/>
    <lineage>
        <taxon>Eukaryota</taxon>
        <taxon>Metazoa</taxon>
        <taxon>Ecdysozoa</taxon>
        <taxon>Nematoda</taxon>
        <taxon>Chromadorea</taxon>
        <taxon>Rhabditida</taxon>
        <taxon>Spirurina</taxon>
        <taxon>Spiruromorpha</taxon>
        <taxon>Filarioidea</taxon>
        <taxon>Onchocercidae</taxon>
        <taxon>Litomosoides</taxon>
    </lineage>
</organism>
<dbReference type="PANTHER" id="PTHR22904:SF523">
    <property type="entry name" value="STRESS-INDUCED-PHOSPHOPROTEIN 1"/>
    <property type="match status" value="1"/>
</dbReference>
<evidence type="ECO:0000256" key="1">
    <source>
        <dbReference type="ARBA" id="ARBA00022737"/>
    </source>
</evidence>
<accession>A0A3P7K5A8</accession>
<dbReference type="PROSITE" id="PS50005">
    <property type="entry name" value="TPR"/>
    <property type="match status" value="1"/>
</dbReference>
<dbReference type="OMA" id="QCIVEIV"/>
<dbReference type="Pfam" id="PF13181">
    <property type="entry name" value="TPR_8"/>
    <property type="match status" value="1"/>
</dbReference>
<evidence type="ECO:0000256" key="2">
    <source>
        <dbReference type="ARBA" id="ARBA00022803"/>
    </source>
</evidence>
<dbReference type="GO" id="GO:0051879">
    <property type="term" value="F:Hsp90 protein binding"/>
    <property type="evidence" value="ECO:0007669"/>
    <property type="project" value="TreeGrafter"/>
</dbReference>
<keyword evidence="1" id="KW-0677">Repeat</keyword>
<keyword evidence="5" id="KW-1185">Reference proteome</keyword>
<dbReference type="Pfam" id="PF13432">
    <property type="entry name" value="TPR_16"/>
    <property type="match status" value="1"/>
</dbReference>